<organism evidence="2 3">
    <name type="scientific">Atribacter laminatus</name>
    <dbReference type="NCBI Taxonomy" id="2847778"/>
    <lineage>
        <taxon>Bacteria</taxon>
        <taxon>Pseudomonadati</taxon>
        <taxon>Atribacterota</taxon>
        <taxon>Atribacteria</taxon>
        <taxon>Atribacterales</taxon>
        <taxon>Atribacteraceae</taxon>
        <taxon>Atribacter</taxon>
    </lineage>
</organism>
<proteinExistence type="inferred from homology"/>
<keyword evidence="3" id="KW-1185">Reference proteome</keyword>
<dbReference type="Proteomes" id="UP000594463">
    <property type="component" value="Chromosome"/>
</dbReference>
<name>A0A7T1F3X3_ATRLM</name>
<dbReference type="AlphaFoldDB" id="A0A7T1F3X3"/>
<evidence type="ECO:0008006" key="4">
    <source>
        <dbReference type="Google" id="ProtNLM"/>
    </source>
</evidence>
<comment type="similarity">
    <text evidence="1">Belongs to the asp23 family.</text>
</comment>
<dbReference type="RefSeq" id="WP_218111794.1">
    <property type="nucleotide sequence ID" value="NZ_CP065383.1"/>
</dbReference>
<dbReference type="PANTHER" id="PTHR34297">
    <property type="entry name" value="HYPOTHETICAL CYTOSOLIC PROTEIN-RELATED"/>
    <property type="match status" value="1"/>
</dbReference>
<dbReference type="EMBL" id="CP065383">
    <property type="protein sequence ID" value="QPM69317.1"/>
    <property type="molecule type" value="Genomic_DNA"/>
</dbReference>
<dbReference type="InterPro" id="IPR005531">
    <property type="entry name" value="Asp23"/>
</dbReference>
<evidence type="ECO:0000313" key="2">
    <source>
        <dbReference type="EMBL" id="QPM69317.1"/>
    </source>
</evidence>
<protein>
    <recommendedName>
        <fullName evidence="4">Asp23/Gls24 family envelope stress response protein</fullName>
    </recommendedName>
</protein>
<evidence type="ECO:0000313" key="3">
    <source>
        <dbReference type="Proteomes" id="UP000594463"/>
    </source>
</evidence>
<dbReference type="Pfam" id="PF03780">
    <property type="entry name" value="Asp23"/>
    <property type="match status" value="1"/>
</dbReference>
<gene>
    <name evidence="2" type="ORF">RT761_02547</name>
</gene>
<accession>A0A7T1F3X3</accession>
<dbReference type="KEGG" id="alam:RT761_02547"/>
<evidence type="ECO:0000256" key="1">
    <source>
        <dbReference type="ARBA" id="ARBA00005721"/>
    </source>
</evidence>
<sequence>MKYVDIHLSEGKIEYSHRVLVKLIEGIVRQVSGVDSLEKQSDESIKIETKKESLNISLYLIFTLEKRIPEVAWDIQKSLKDSFEKKTGLRVDRIDIFVQGFSSVGLNENFENLFSESSNSGLKVNHAP</sequence>
<reference evidence="2 3" key="1">
    <citation type="journal article" date="2021" name="Nat. Commun.">
        <title>Isolation of a member of the candidate phylum Atribacteria reveals a unique cell membrane structure.</title>
        <authorList>
            <person name="Taiki K."/>
            <person name="Nobu M.K."/>
            <person name="Kusada H."/>
            <person name="Meng X.-Y."/>
            <person name="Hosoki N."/>
            <person name="Uematsu K."/>
            <person name="Yoshioka H."/>
            <person name="Kamagata Y."/>
            <person name="Tamaki H."/>
        </authorList>
    </citation>
    <scope>NUCLEOTIDE SEQUENCE [LARGE SCALE GENOMIC DNA]</scope>
    <source>
        <strain evidence="2 3">RT761</strain>
    </source>
</reference>